<keyword evidence="2" id="KW-1185">Reference proteome</keyword>
<protein>
    <submittedName>
        <fullName evidence="1">Uncharacterized protein</fullName>
    </submittedName>
</protein>
<proteinExistence type="predicted"/>
<evidence type="ECO:0000313" key="1">
    <source>
        <dbReference type="EMBL" id="KAG2334216.1"/>
    </source>
</evidence>
<accession>A0A8X7WQ35</accession>
<dbReference type="AlphaFoldDB" id="A0A8X7WQ35"/>
<gene>
    <name evidence="1" type="ORF">Bca52824_005396</name>
</gene>
<evidence type="ECO:0000313" key="2">
    <source>
        <dbReference type="Proteomes" id="UP000886595"/>
    </source>
</evidence>
<name>A0A8X7WQ35_BRACI</name>
<comment type="caution">
    <text evidence="1">The sequence shown here is derived from an EMBL/GenBank/DDBJ whole genome shotgun (WGS) entry which is preliminary data.</text>
</comment>
<dbReference type="OrthoDB" id="10430932at2759"/>
<dbReference type="EMBL" id="JAAMPC010000001">
    <property type="protein sequence ID" value="KAG2334216.1"/>
    <property type="molecule type" value="Genomic_DNA"/>
</dbReference>
<dbReference type="Proteomes" id="UP000886595">
    <property type="component" value="Unassembled WGS sequence"/>
</dbReference>
<sequence length="102" mass="11570">MFHPYPTCASRLLRATLSPDLSMAFTKLDKSLDMKPLKLILTHLALVSSIDRYELMRSKLAFHRLETGSTMNNFQVLENLRFKWEVSSATDMSFSEDAAGAL</sequence>
<organism evidence="1 2">
    <name type="scientific">Brassica carinata</name>
    <name type="common">Ethiopian mustard</name>
    <name type="synonym">Abyssinian cabbage</name>
    <dbReference type="NCBI Taxonomy" id="52824"/>
    <lineage>
        <taxon>Eukaryota</taxon>
        <taxon>Viridiplantae</taxon>
        <taxon>Streptophyta</taxon>
        <taxon>Embryophyta</taxon>
        <taxon>Tracheophyta</taxon>
        <taxon>Spermatophyta</taxon>
        <taxon>Magnoliopsida</taxon>
        <taxon>eudicotyledons</taxon>
        <taxon>Gunneridae</taxon>
        <taxon>Pentapetalae</taxon>
        <taxon>rosids</taxon>
        <taxon>malvids</taxon>
        <taxon>Brassicales</taxon>
        <taxon>Brassicaceae</taxon>
        <taxon>Brassiceae</taxon>
        <taxon>Brassica</taxon>
    </lineage>
</organism>
<reference evidence="1 2" key="1">
    <citation type="submission" date="2020-02" db="EMBL/GenBank/DDBJ databases">
        <authorList>
            <person name="Ma Q."/>
            <person name="Huang Y."/>
            <person name="Song X."/>
            <person name="Pei D."/>
        </authorList>
    </citation>
    <scope>NUCLEOTIDE SEQUENCE [LARGE SCALE GENOMIC DNA]</scope>
    <source>
        <strain evidence="1">Sxm20200214</strain>
        <tissue evidence="1">Leaf</tissue>
    </source>
</reference>